<name>A0A0H3U9V3_9BACT</name>
<sequence>MYNKIVMNIKDISGQELLKKLENNEISVLKCLGADGLRKEMAPAGLLCKSFADLICATSDDSSLRKRAINVMRPLAPTKQTRQFPRCEDAVVVGFNHPSLGEIFRLVAICMDVYSDKEFLFPVNLPWYENMVTIIPKLKRMGITIVPLITPSTEAKLSKINENNEAKLSEIHHAKVVFERNYMRVARSMAEKKGVILVAPSATRQATVFSENNHPTMTLLAHIILKNKDTKVMFLPVAILEPRRNDRRFNPFKFYGIRPCKPFFTEEVREISSHGREFDYEFLKRIDEVYSRVKYYRNNLK</sequence>
<accession>A0A0H3U9V3</accession>
<organism evidence="1">
    <name type="scientific">uncultured bacterium fosmid pJB77G10</name>
    <dbReference type="NCBI Taxonomy" id="1478069"/>
    <lineage>
        <taxon>Bacteria</taxon>
        <taxon>environmental samples</taxon>
    </lineage>
</organism>
<dbReference type="AlphaFoldDB" id="A0A0H3U9V3"/>
<reference evidence="1" key="1">
    <citation type="submission" date="2013-08" db="EMBL/GenBank/DDBJ databases">
        <title>Comparison of modified E. coli strains.</title>
        <authorList>
            <person name="Juergensen J."/>
            <person name="Bonge A."/>
            <person name="Streit W.R."/>
        </authorList>
    </citation>
    <scope>NUCLEOTIDE SEQUENCE</scope>
</reference>
<protein>
    <recommendedName>
        <fullName evidence="2">Phospholipid/glycerol acyltransferase domain-containing protein</fullName>
    </recommendedName>
</protein>
<proteinExistence type="predicted"/>
<evidence type="ECO:0008006" key="2">
    <source>
        <dbReference type="Google" id="ProtNLM"/>
    </source>
</evidence>
<dbReference type="EMBL" id="KF540241">
    <property type="protein sequence ID" value="AIF26663.1"/>
    <property type="molecule type" value="Genomic_DNA"/>
</dbReference>
<evidence type="ECO:0000313" key="1">
    <source>
        <dbReference type="EMBL" id="AIF26663.1"/>
    </source>
</evidence>